<gene>
    <name evidence="1" type="ORF">ACJDUG_02885</name>
</gene>
<protein>
    <recommendedName>
        <fullName evidence="3">Spore coat protein</fullName>
    </recommendedName>
</protein>
<dbReference type="Proteomes" id="UP001623591">
    <property type="component" value="Unassembled WGS sequence"/>
</dbReference>
<dbReference type="RefSeq" id="WP_406768376.1">
    <property type="nucleotide sequence ID" value="NZ_JBJHZZ010000001.1"/>
</dbReference>
<comment type="caution">
    <text evidence="1">The sequence shown here is derived from an EMBL/GenBank/DDBJ whole genome shotgun (WGS) entry which is preliminary data.</text>
</comment>
<sequence length="80" mass="10175">MNNTEELQDTNYNIPESMDYSEYPCLDCPYLRQYSRYYNPIMYPSDEYPAYDDMYRRRHHRRRPRPFFPIGGFPWWFFFF</sequence>
<evidence type="ECO:0000313" key="1">
    <source>
        <dbReference type="EMBL" id="MFL0245922.1"/>
    </source>
</evidence>
<evidence type="ECO:0000313" key="2">
    <source>
        <dbReference type="Proteomes" id="UP001623591"/>
    </source>
</evidence>
<evidence type="ECO:0008006" key="3">
    <source>
        <dbReference type="Google" id="ProtNLM"/>
    </source>
</evidence>
<name>A0ABW8T0E3_9CLOT</name>
<organism evidence="1 2">
    <name type="scientific">Candidatus Clostridium stratigraminis</name>
    <dbReference type="NCBI Taxonomy" id="3381661"/>
    <lineage>
        <taxon>Bacteria</taxon>
        <taxon>Bacillati</taxon>
        <taxon>Bacillota</taxon>
        <taxon>Clostridia</taxon>
        <taxon>Eubacteriales</taxon>
        <taxon>Clostridiaceae</taxon>
        <taxon>Clostridium</taxon>
    </lineage>
</organism>
<reference evidence="1 2" key="1">
    <citation type="submission" date="2024-11" db="EMBL/GenBank/DDBJ databases">
        <authorList>
            <person name="Heng Y.C."/>
            <person name="Lim A.C.H."/>
            <person name="Lee J.K.Y."/>
            <person name="Kittelmann S."/>
        </authorList>
    </citation>
    <scope>NUCLEOTIDE SEQUENCE [LARGE SCALE GENOMIC DNA]</scope>
    <source>
        <strain evidence="1 2">WILCCON 0185</strain>
    </source>
</reference>
<proteinExistence type="predicted"/>
<keyword evidence="2" id="KW-1185">Reference proteome</keyword>
<dbReference type="EMBL" id="JBJHZZ010000001">
    <property type="protein sequence ID" value="MFL0245922.1"/>
    <property type="molecule type" value="Genomic_DNA"/>
</dbReference>
<accession>A0ABW8T0E3</accession>